<dbReference type="EMBL" id="NAJQ01000311">
    <property type="protein sequence ID" value="TKA72393.1"/>
    <property type="molecule type" value="Genomic_DNA"/>
</dbReference>
<sequence>MATAELRRSARLNTQDSNGRDHLAALMPGWTRVKFEGWITSPTVRPHLQFWYQLCLASRGRFNDVVDWINTGKAGYFHNPRHLEEDLLLMCLCEGSPKTHEEGDEEEERVLAKAETETAAWFTQELWARTAWRIVQANSGPGQAFEHMVQEVPAGAYGFVIEILCIAFHSIAFRGRASCYERLINGPACEKKTMYTTLGKQAEKFEDTEINASEELSDASTETSDHSSDLDFEESRRCISVRRVKLLEPRLKYDKNSYALRPGELRMVDKDGWVVIERLQRRQTLRSLLKMSLKGKEERVNRNDQL</sequence>
<comment type="caution">
    <text evidence="1">The sequence shown here is derived from an EMBL/GenBank/DDBJ whole genome shotgun (WGS) entry which is preliminary data.</text>
</comment>
<accession>A0A4U0XB09</accession>
<dbReference type="Proteomes" id="UP000309340">
    <property type="component" value="Unassembled WGS sequence"/>
</dbReference>
<gene>
    <name evidence="1" type="ORF">B0A55_05865</name>
</gene>
<organism evidence="1 2">
    <name type="scientific">Friedmanniomyces simplex</name>
    <dbReference type="NCBI Taxonomy" id="329884"/>
    <lineage>
        <taxon>Eukaryota</taxon>
        <taxon>Fungi</taxon>
        <taxon>Dikarya</taxon>
        <taxon>Ascomycota</taxon>
        <taxon>Pezizomycotina</taxon>
        <taxon>Dothideomycetes</taxon>
        <taxon>Dothideomycetidae</taxon>
        <taxon>Mycosphaerellales</taxon>
        <taxon>Teratosphaeriaceae</taxon>
        <taxon>Friedmanniomyces</taxon>
    </lineage>
</organism>
<dbReference type="AlphaFoldDB" id="A0A4U0XB09"/>
<evidence type="ECO:0000313" key="1">
    <source>
        <dbReference type="EMBL" id="TKA72393.1"/>
    </source>
</evidence>
<proteinExistence type="predicted"/>
<keyword evidence="2" id="KW-1185">Reference proteome</keyword>
<dbReference type="OrthoDB" id="3943993at2759"/>
<reference evidence="1 2" key="1">
    <citation type="submission" date="2017-03" db="EMBL/GenBank/DDBJ databases">
        <title>Genomes of endolithic fungi from Antarctica.</title>
        <authorList>
            <person name="Coleine C."/>
            <person name="Masonjones S."/>
            <person name="Stajich J.E."/>
        </authorList>
    </citation>
    <scope>NUCLEOTIDE SEQUENCE [LARGE SCALE GENOMIC DNA]</scope>
    <source>
        <strain evidence="1 2">CCFEE 5184</strain>
    </source>
</reference>
<evidence type="ECO:0000313" key="2">
    <source>
        <dbReference type="Proteomes" id="UP000309340"/>
    </source>
</evidence>
<name>A0A4U0XB09_9PEZI</name>
<protein>
    <submittedName>
        <fullName evidence="1">Uncharacterized protein</fullName>
    </submittedName>
</protein>